<dbReference type="AlphaFoldDB" id="A0A1C9CD03"/>
<sequence length="245" mass="27709">MVLNIFFYSYFMTKDYNMSITEHLEELVQRIGFSFIAFIFAFTIIFLNVKNIVNLLQVPAQGVKFLQLAPGEYFFTSFKITLYTGFFISSPIFVYQLIRFAAPGLTQKEKQIIIPITLGGLFLFFLGVIFGYYILLPAALSFFITYGADVIEPLWSFEQYCDFILLLLFSTGLAFEIPIVQILLSLFGIVSSKKMLGIWRYVIVLATILAAVLTPSTDPITQTLFAAAVLLLYFSGVFILVVIGK</sequence>
<reference evidence="8" key="2">
    <citation type="submission" date="2017-03" db="EMBL/GenBank/DDBJ databases">
        <title>The new red algal subphylum Proteorhodophytina comprises the largest and most divergent plastid genomes known.</title>
        <authorList>
            <person name="Munoz-Gomez S.A."/>
            <person name="Mejia-Franco F.G."/>
            <person name="Durnin K."/>
            <person name="Morgan C."/>
            <person name="Grisdale C.J."/>
            <person name="Archibald J.M."/>
            <person name="Slamovits C.H."/>
        </authorList>
    </citation>
    <scope>NUCLEOTIDE SEQUENCE</scope>
    <source>
        <strain evidence="8">UTEX LB2854</strain>
    </source>
</reference>
<dbReference type="NCBIfam" id="TIGR00945">
    <property type="entry name" value="tatC"/>
    <property type="match status" value="1"/>
</dbReference>
<dbReference type="InterPro" id="IPR019820">
    <property type="entry name" value="Sec-indep_translocase_CS"/>
</dbReference>
<keyword evidence="7" id="KW-0934">Plastid</keyword>
<comment type="subcellular location">
    <subcellularLocation>
        <location evidence="1">Membrane</location>
        <topology evidence="1">Multi-pass membrane protein</topology>
    </subcellularLocation>
</comment>
<evidence type="ECO:0000256" key="2">
    <source>
        <dbReference type="ARBA" id="ARBA00008882"/>
    </source>
</evidence>
<dbReference type="GO" id="GO:0009977">
    <property type="term" value="F:proton motive force dependent protein transmembrane transporter activity"/>
    <property type="evidence" value="ECO:0007669"/>
    <property type="project" value="TreeGrafter"/>
</dbReference>
<evidence type="ECO:0000313" key="8">
    <source>
        <dbReference type="EMBL" id="ARO90396.1"/>
    </source>
</evidence>
<feature type="transmembrane region" description="Helical" evidence="6">
    <location>
        <begin position="27"/>
        <end position="49"/>
    </location>
</feature>
<dbReference type="PANTHER" id="PTHR30371:SF0">
    <property type="entry name" value="SEC-INDEPENDENT PROTEIN TRANSLOCASE PROTEIN TATC, CHLOROPLASTIC-RELATED"/>
    <property type="match status" value="1"/>
</dbReference>
<dbReference type="GO" id="GO:0065002">
    <property type="term" value="P:intracellular protein transmembrane transport"/>
    <property type="evidence" value="ECO:0007669"/>
    <property type="project" value="TreeGrafter"/>
</dbReference>
<dbReference type="InterPro" id="IPR002033">
    <property type="entry name" value="TatC"/>
</dbReference>
<dbReference type="RefSeq" id="YP_009296899.1">
    <property type="nucleotide sequence ID" value="NC_031173.1"/>
</dbReference>
<evidence type="ECO:0000256" key="6">
    <source>
        <dbReference type="SAM" id="Phobius"/>
    </source>
</evidence>
<keyword evidence="3 6" id="KW-0812">Transmembrane</keyword>
<evidence type="ECO:0000256" key="4">
    <source>
        <dbReference type="ARBA" id="ARBA00022989"/>
    </source>
</evidence>
<dbReference type="EMBL" id="KX284718">
    <property type="protein sequence ID" value="AOM66242.1"/>
    <property type="molecule type" value="Genomic_DNA"/>
</dbReference>
<feature type="transmembrane region" description="Helical" evidence="6">
    <location>
        <begin position="198"/>
        <end position="217"/>
    </location>
</feature>
<keyword evidence="4 6" id="KW-1133">Transmembrane helix</keyword>
<reference evidence="7" key="1">
    <citation type="journal article" date="2016" name="BMC Biol.">
        <title>Parallel evolution of highly conserved plastid genome architecture in red seaweeds and seed plants.</title>
        <authorList>
            <person name="Lee J."/>
            <person name="Cho C.H."/>
            <person name="Park S.I."/>
            <person name="Choi J.W."/>
            <person name="Song H.S."/>
            <person name="West J.A."/>
            <person name="Bhattacharya D."/>
            <person name="Yoon H.S."/>
        </authorList>
    </citation>
    <scope>NUCLEOTIDE SEQUENCE</scope>
</reference>
<dbReference type="EMBL" id="KY709207">
    <property type="protein sequence ID" value="ARO90396.1"/>
    <property type="molecule type" value="Genomic_DNA"/>
</dbReference>
<evidence type="ECO:0000256" key="1">
    <source>
        <dbReference type="ARBA" id="ARBA00004141"/>
    </source>
</evidence>
<accession>A0A1C9CD03</accession>
<proteinExistence type="inferred from homology"/>
<dbReference type="PRINTS" id="PR01840">
    <property type="entry name" value="TATCFAMILY"/>
</dbReference>
<evidence type="ECO:0000256" key="5">
    <source>
        <dbReference type="ARBA" id="ARBA00023136"/>
    </source>
</evidence>
<protein>
    <submittedName>
        <fullName evidence="8">Sec-independent periplasmic protein translocase</fullName>
    </submittedName>
    <submittedName>
        <fullName evidence="7">Sec-independent translocase component C</fullName>
    </submittedName>
</protein>
<keyword evidence="8" id="KW-0150">Chloroplast</keyword>
<dbReference type="GeneID" id="29073380"/>
<dbReference type="PANTHER" id="PTHR30371">
    <property type="entry name" value="SEC-INDEPENDENT PROTEIN TRANSLOCASE PROTEIN TATC"/>
    <property type="match status" value="1"/>
</dbReference>
<feature type="transmembrane region" description="Helical" evidence="6">
    <location>
        <begin position="163"/>
        <end position="186"/>
    </location>
</feature>
<dbReference type="GO" id="GO:0033281">
    <property type="term" value="C:TAT protein transport complex"/>
    <property type="evidence" value="ECO:0007669"/>
    <property type="project" value="TreeGrafter"/>
</dbReference>
<dbReference type="PROSITE" id="PS01218">
    <property type="entry name" value="TATC"/>
    <property type="match status" value="1"/>
</dbReference>
<feature type="transmembrane region" description="Helical" evidence="6">
    <location>
        <begin position="80"/>
        <end position="100"/>
    </location>
</feature>
<feature type="transmembrane region" description="Helical" evidence="6">
    <location>
        <begin position="112"/>
        <end position="135"/>
    </location>
</feature>
<gene>
    <name evidence="7" type="primary">tatC</name>
    <name evidence="7" type="ORF">Bangp_160</name>
</gene>
<organism evidence="7">
    <name type="scientific">Bangiopsis subsimplex</name>
    <dbReference type="NCBI Taxonomy" id="139980"/>
    <lineage>
        <taxon>Eukaryota</taxon>
        <taxon>Rhodophyta</taxon>
        <taxon>Stylonematophyceae</taxon>
        <taxon>Stylonematales</taxon>
        <taxon>Stylonemataceae</taxon>
        <taxon>Bangiopsis</taxon>
    </lineage>
</organism>
<evidence type="ECO:0000313" key="7">
    <source>
        <dbReference type="EMBL" id="AOM66242.1"/>
    </source>
</evidence>
<dbReference type="GO" id="GO:0043953">
    <property type="term" value="P:protein transport by the Tat complex"/>
    <property type="evidence" value="ECO:0007669"/>
    <property type="project" value="TreeGrafter"/>
</dbReference>
<feature type="transmembrane region" description="Helical" evidence="6">
    <location>
        <begin position="223"/>
        <end position="243"/>
    </location>
</feature>
<evidence type="ECO:0000256" key="3">
    <source>
        <dbReference type="ARBA" id="ARBA00022692"/>
    </source>
</evidence>
<dbReference type="HAMAP" id="MF_00902">
    <property type="entry name" value="TatC"/>
    <property type="match status" value="1"/>
</dbReference>
<dbReference type="Pfam" id="PF00902">
    <property type="entry name" value="TatC"/>
    <property type="match status" value="1"/>
</dbReference>
<name>A0A1C9CD03_9RHOD</name>
<geneLocation type="plastid" evidence="7"/>
<comment type="similarity">
    <text evidence="2">Belongs to the TatC family.</text>
</comment>
<keyword evidence="5 6" id="KW-0472">Membrane</keyword>